<dbReference type="GO" id="GO:0016787">
    <property type="term" value="F:hydrolase activity"/>
    <property type="evidence" value="ECO:0007669"/>
    <property type="project" value="UniProtKB-KW"/>
</dbReference>
<dbReference type="EMBL" id="KF117847">
    <property type="protein sequence ID" value="AIA85105.1"/>
    <property type="molecule type" value="Genomic_DNA"/>
</dbReference>
<dbReference type="Gene3D" id="3.40.50.1820">
    <property type="entry name" value="alpha/beta hydrolase"/>
    <property type="match status" value="1"/>
</dbReference>
<keyword evidence="1" id="KW-0732">Signal</keyword>
<reference evidence="3" key="1">
    <citation type="journal article" date="2013" name="Environ. Microbiol.">
        <title>Seasonally variable intestinal metagenomes of the red palm weevil (Rhynchophorus ferrugineus).</title>
        <authorList>
            <person name="Jia S."/>
            <person name="Zhang X."/>
            <person name="Zhang G."/>
            <person name="Yin A."/>
            <person name="Zhang S."/>
            <person name="Li F."/>
            <person name="Wang L."/>
            <person name="Zhao D."/>
            <person name="Yun Q."/>
            <person name="Tala"/>
            <person name="Wang J."/>
            <person name="Sun G."/>
            <person name="Baabdullah M."/>
            <person name="Yu X."/>
            <person name="Hu S."/>
            <person name="Al-Mssallem I.S."/>
            <person name="Yu J."/>
        </authorList>
    </citation>
    <scope>NUCLEOTIDE SEQUENCE</scope>
</reference>
<dbReference type="InterPro" id="IPR010126">
    <property type="entry name" value="Esterase_phb"/>
</dbReference>
<proteinExistence type="predicted"/>
<evidence type="ECO:0000313" key="3">
    <source>
        <dbReference type="EMBL" id="AIA85105.1"/>
    </source>
</evidence>
<dbReference type="InterPro" id="IPR050955">
    <property type="entry name" value="Plant_Biomass_Hydrol_Est"/>
</dbReference>
<organism evidence="3">
    <name type="scientific">uncultured Spirosoma sp</name>
    <dbReference type="NCBI Taxonomy" id="278208"/>
    <lineage>
        <taxon>Bacteria</taxon>
        <taxon>Pseudomonadati</taxon>
        <taxon>Bacteroidota</taxon>
        <taxon>Cytophagia</taxon>
        <taxon>Cytophagales</taxon>
        <taxon>Cytophagaceae</taxon>
        <taxon>Spirosoma</taxon>
        <taxon>environmental samples</taxon>
    </lineage>
</organism>
<dbReference type="PANTHER" id="PTHR43037">
    <property type="entry name" value="UNNAMED PRODUCT-RELATED"/>
    <property type="match status" value="1"/>
</dbReference>
<accession>A0A060BWA7</accession>
<dbReference type="PANTHER" id="PTHR43037:SF5">
    <property type="entry name" value="FERULOYL ESTERASE"/>
    <property type="match status" value="1"/>
</dbReference>
<evidence type="ECO:0000256" key="1">
    <source>
        <dbReference type="ARBA" id="ARBA00022729"/>
    </source>
</evidence>
<evidence type="ECO:0000256" key="2">
    <source>
        <dbReference type="ARBA" id="ARBA00022801"/>
    </source>
</evidence>
<dbReference type="SUPFAM" id="SSF53474">
    <property type="entry name" value="alpha/beta-Hydrolases"/>
    <property type="match status" value="1"/>
</dbReference>
<dbReference type="InterPro" id="IPR029058">
    <property type="entry name" value="AB_hydrolase_fold"/>
</dbReference>
<dbReference type="Pfam" id="PF10503">
    <property type="entry name" value="Esterase_PHB"/>
    <property type="match status" value="1"/>
</dbReference>
<sequence length="167" mass="16917">MVGIFIAGPGAALVAGPAGADSSAEVQEQTVKAGGLKRVFFTYVPPKVAKKAPLVIAFHGGGQTVQRFADGVGLKAMADQYGFILAMPEGIAAPGAKGGSWNTGSTVPQGYAETVGVDDLAFVSKIIDQALQSGRSTATASTRWASPKGGMMAYNAACQPFPAGSRP</sequence>
<feature type="non-terminal residue" evidence="3">
    <location>
        <position position="167"/>
    </location>
</feature>
<keyword evidence="2" id="KW-0378">Hydrolase</keyword>
<name>A0A060BWA7_9BACT</name>
<dbReference type="AlphaFoldDB" id="A0A060BWA7"/>
<dbReference type="GO" id="GO:0005576">
    <property type="term" value="C:extracellular region"/>
    <property type="evidence" value="ECO:0007669"/>
    <property type="project" value="InterPro"/>
</dbReference>
<protein>
    <submittedName>
        <fullName evidence="3">CAZy families CE1 protein</fullName>
    </submittedName>
</protein>